<dbReference type="Proteomes" id="UP000887116">
    <property type="component" value="Unassembled WGS sequence"/>
</dbReference>
<feature type="compositionally biased region" description="Basic and acidic residues" evidence="1">
    <location>
        <begin position="54"/>
        <end position="71"/>
    </location>
</feature>
<dbReference type="EMBL" id="BMAO01023822">
    <property type="protein sequence ID" value="GFQ91130.1"/>
    <property type="molecule type" value="Genomic_DNA"/>
</dbReference>
<evidence type="ECO:0000256" key="1">
    <source>
        <dbReference type="SAM" id="MobiDB-lite"/>
    </source>
</evidence>
<accession>A0A8X6KYG0</accession>
<evidence type="ECO:0000313" key="2">
    <source>
        <dbReference type="EMBL" id="GFQ91130.1"/>
    </source>
</evidence>
<dbReference type="AlphaFoldDB" id="A0A8X6KYG0"/>
<sequence length="96" mass="10932">MRGRRLQEEPLYATVKRTPRPPRSDGHIYHCPGLLLDAEQRSNQSNTNTSSKDGPMRVKLNEDSTDRRTSGEDDDMLMQRIQKYLDAAEKAGIQST</sequence>
<feature type="compositionally biased region" description="Low complexity" evidence="1">
    <location>
        <begin position="42"/>
        <end position="51"/>
    </location>
</feature>
<reference evidence="2" key="1">
    <citation type="submission" date="2020-07" db="EMBL/GenBank/DDBJ databases">
        <title>Multicomponent nature underlies the extraordinary mechanical properties of spider dragline silk.</title>
        <authorList>
            <person name="Kono N."/>
            <person name="Nakamura H."/>
            <person name="Mori M."/>
            <person name="Yoshida Y."/>
            <person name="Ohtoshi R."/>
            <person name="Malay A.D."/>
            <person name="Moran D.A.P."/>
            <person name="Tomita M."/>
            <person name="Numata K."/>
            <person name="Arakawa K."/>
        </authorList>
    </citation>
    <scope>NUCLEOTIDE SEQUENCE</scope>
</reference>
<name>A0A8X6KYG0_TRICU</name>
<dbReference type="OrthoDB" id="6435131at2759"/>
<evidence type="ECO:0000313" key="3">
    <source>
        <dbReference type="Proteomes" id="UP000887116"/>
    </source>
</evidence>
<proteinExistence type="predicted"/>
<protein>
    <submittedName>
        <fullName evidence="2">Uncharacterized protein</fullName>
    </submittedName>
</protein>
<organism evidence="2 3">
    <name type="scientific">Trichonephila clavata</name>
    <name type="common">Joro spider</name>
    <name type="synonym">Nephila clavata</name>
    <dbReference type="NCBI Taxonomy" id="2740835"/>
    <lineage>
        <taxon>Eukaryota</taxon>
        <taxon>Metazoa</taxon>
        <taxon>Ecdysozoa</taxon>
        <taxon>Arthropoda</taxon>
        <taxon>Chelicerata</taxon>
        <taxon>Arachnida</taxon>
        <taxon>Araneae</taxon>
        <taxon>Araneomorphae</taxon>
        <taxon>Entelegynae</taxon>
        <taxon>Araneoidea</taxon>
        <taxon>Nephilidae</taxon>
        <taxon>Trichonephila</taxon>
    </lineage>
</organism>
<gene>
    <name evidence="2" type="ORF">TNCT_53492</name>
</gene>
<keyword evidence="3" id="KW-1185">Reference proteome</keyword>
<feature type="region of interest" description="Disordered" evidence="1">
    <location>
        <begin position="1"/>
        <end position="77"/>
    </location>
</feature>
<comment type="caution">
    <text evidence="2">The sequence shown here is derived from an EMBL/GenBank/DDBJ whole genome shotgun (WGS) entry which is preliminary data.</text>
</comment>